<feature type="transmembrane region" description="Helical" evidence="1">
    <location>
        <begin position="44"/>
        <end position="61"/>
    </location>
</feature>
<keyword evidence="3" id="KW-1185">Reference proteome</keyword>
<feature type="transmembrane region" description="Helical" evidence="1">
    <location>
        <begin position="20"/>
        <end position="39"/>
    </location>
</feature>
<reference evidence="2 3" key="1">
    <citation type="submission" date="2022-06" db="EMBL/GenBank/DDBJ databases">
        <title>Halogeometricum sp. a new haloarchaeum isolate from saline soil.</title>
        <authorList>
            <person name="Strakova D."/>
            <person name="Galisteo C."/>
            <person name="Sanchez-Porro C."/>
            <person name="Ventosa A."/>
        </authorList>
    </citation>
    <scope>NUCLEOTIDE SEQUENCE [LARGE SCALE GENOMIC DNA]</scope>
    <source>
        <strain evidence="3">S3BR25-2</strain>
    </source>
</reference>
<keyword evidence="1" id="KW-0812">Transmembrane</keyword>
<dbReference type="RefSeq" id="WP_310928083.1">
    <property type="nucleotide sequence ID" value="NZ_JAMQOQ010000002.1"/>
</dbReference>
<proteinExistence type="predicted"/>
<keyword evidence="1" id="KW-1133">Transmembrane helix</keyword>
<accession>A0ABU2G0D0</accession>
<gene>
    <name evidence="2" type="ORF">NDI79_08655</name>
</gene>
<evidence type="ECO:0000313" key="2">
    <source>
        <dbReference type="EMBL" id="MDS0294240.1"/>
    </source>
</evidence>
<dbReference type="Proteomes" id="UP001254813">
    <property type="component" value="Unassembled WGS sequence"/>
</dbReference>
<evidence type="ECO:0000256" key="1">
    <source>
        <dbReference type="SAM" id="Phobius"/>
    </source>
</evidence>
<sequence>MTEPEIPEDDPETRHDPSALGWVSILGVVAFVGLVAFAWTDSALLSAGTAAVVGLFLAWTLG</sequence>
<name>A0ABU2G0D0_9EURY</name>
<dbReference type="EMBL" id="JAMQOQ010000002">
    <property type="protein sequence ID" value="MDS0294240.1"/>
    <property type="molecule type" value="Genomic_DNA"/>
</dbReference>
<evidence type="ECO:0000313" key="3">
    <source>
        <dbReference type="Proteomes" id="UP001254813"/>
    </source>
</evidence>
<keyword evidence="1" id="KW-0472">Membrane</keyword>
<comment type="caution">
    <text evidence="2">The sequence shown here is derived from an EMBL/GenBank/DDBJ whole genome shotgun (WGS) entry which is preliminary data.</text>
</comment>
<organism evidence="2 3">
    <name type="scientific">Halogeometricum luteum</name>
    <dbReference type="NCBI Taxonomy" id="2950537"/>
    <lineage>
        <taxon>Archaea</taxon>
        <taxon>Methanobacteriati</taxon>
        <taxon>Methanobacteriota</taxon>
        <taxon>Stenosarchaea group</taxon>
        <taxon>Halobacteria</taxon>
        <taxon>Halobacteriales</taxon>
        <taxon>Haloferacaceae</taxon>
        <taxon>Halogeometricum</taxon>
    </lineage>
</organism>
<protein>
    <submittedName>
        <fullName evidence="2">Uncharacterized protein</fullName>
    </submittedName>
</protein>